<proteinExistence type="predicted"/>
<keyword evidence="2" id="KW-1185">Reference proteome</keyword>
<evidence type="ECO:0000313" key="2">
    <source>
        <dbReference type="Proteomes" id="UP000231701"/>
    </source>
</evidence>
<reference evidence="1 2" key="1">
    <citation type="submission" date="2016-12" db="EMBL/GenBank/DDBJ databases">
        <title>Isolation and genomic insights into novel planktonic Zetaproteobacteria from stratified waters of the Chesapeake Bay.</title>
        <authorList>
            <person name="McAllister S.M."/>
            <person name="Kato S."/>
            <person name="Chan C.S."/>
            <person name="Chiu B.K."/>
            <person name="Field E.K."/>
        </authorList>
    </citation>
    <scope>NUCLEOTIDE SEQUENCE [LARGE SCALE GENOMIC DNA]</scope>
    <source>
        <strain evidence="1 2">CP-5</strain>
    </source>
</reference>
<sequence length="204" mass="23556">MVSLYYVHDPMCSWCWAFRPVWQIVKEQLPEHVSVKCLLGGLAPDSLRPMEPELQQHIQKNWRTIQKRVPGTPFNFEFWQVCAPRRSTYPACRAVIAARAQDALREDAMILAIQQAYYLQARNPSDYEVLIACAQSLDLDLKRFASDYNGSDTERQLMHEIRLSQNIGVHGFPSLVLEVDGSFHSVAVDYRDAERMLSRIHHLL</sequence>
<dbReference type="SUPFAM" id="SSF52833">
    <property type="entry name" value="Thioredoxin-like"/>
    <property type="match status" value="1"/>
</dbReference>
<evidence type="ECO:0008006" key="3">
    <source>
        <dbReference type="Google" id="ProtNLM"/>
    </source>
</evidence>
<evidence type="ECO:0000313" key="1">
    <source>
        <dbReference type="EMBL" id="ATX79540.1"/>
    </source>
</evidence>
<dbReference type="CDD" id="cd03025">
    <property type="entry name" value="DsbA_FrnE_like"/>
    <property type="match status" value="1"/>
</dbReference>
<dbReference type="InterPro" id="IPR036249">
    <property type="entry name" value="Thioredoxin-like_sf"/>
</dbReference>
<dbReference type="EMBL" id="CP018799">
    <property type="protein sequence ID" value="ATX79540.1"/>
    <property type="molecule type" value="Genomic_DNA"/>
</dbReference>
<gene>
    <name evidence="1" type="ORF">Ga0123461_1121</name>
</gene>
<dbReference type="Gene3D" id="1.10.472.60">
    <property type="entry name" value="putative protein disulfide isomerase domain"/>
    <property type="match status" value="1"/>
</dbReference>
<protein>
    <recommendedName>
        <fullName evidence="3">DSBA-like thioredoxin domain-containing protein</fullName>
    </recommendedName>
</protein>
<dbReference type="Pfam" id="PF13743">
    <property type="entry name" value="Thioredoxin_5"/>
    <property type="match status" value="1"/>
</dbReference>
<dbReference type="PANTHER" id="PTHR13887">
    <property type="entry name" value="GLUTATHIONE S-TRANSFERASE KAPPA"/>
    <property type="match status" value="1"/>
</dbReference>
<organism evidence="1 2">
    <name type="scientific">Mariprofundus aestuarium</name>
    <dbReference type="NCBI Taxonomy" id="1921086"/>
    <lineage>
        <taxon>Bacteria</taxon>
        <taxon>Pseudomonadati</taxon>
        <taxon>Pseudomonadota</taxon>
        <taxon>Candidatius Mariprofundia</taxon>
        <taxon>Mariprofundales</taxon>
        <taxon>Mariprofundaceae</taxon>
        <taxon>Mariprofundus</taxon>
    </lineage>
</organism>
<dbReference type="AlphaFoldDB" id="A0A2K8KX73"/>
<dbReference type="Proteomes" id="UP000231701">
    <property type="component" value="Chromosome"/>
</dbReference>
<name>A0A2K8KX73_MARES</name>
<dbReference type="PANTHER" id="PTHR13887:SF54">
    <property type="entry name" value="DSBA FAMILY PROTEIN"/>
    <property type="match status" value="1"/>
</dbReference>
<dbReference type="KEGG" id="maes:Ga0123461_1121"/>
<accession>A0A2K8KX73</accession>
<dbReference type="Gene3D" id="3.40.30.10">
    <property type="entry name" value="Glutaredoxin"/>
    <property type="match status" value="1"/>
</dbReference>